<organism evidence="2 3">
    <name type="scientific">Pararge aegeria aegeria</name>
    <dbReference type="NCBI Taxonomy" id="348720"/>
    <lineage>
        <taxon>Eukaryota</taxon>
        <taxon>Metazoa</taxon>
        <taxon>Ecdysozoa</taxon>
        <taxon>Arthropoda</taxon>
        <taxon>Hexapoda</taxon>
        <taxon>Insecta</taxon>
        <taxon>Pterygota</taxon>
        <taxon>Neoptera</taxon>
        <taxon>Endopterygota</taxon>
        <taxon>Lepidoptera</taxon>
        <taxon>Glossata</taxon>
        <taxon>Ditrysia</taxon>
        <taxon>Papilionoidea</taxon>
        <taxon>Nymphalidae</taxon>
        <taxon>Satyrinae</taxon>
        <taxon>Satyrini</taxon>
        <taxon>Parargina</taxon>
        <taxon>Pararge</taxon>
    </lineage>
</organism>
<sequence length="151" mass="17133">HIASGTALVPCRFAVFEQGTIWEDELGKNPWLTKEQLVVKPDQLIKRRGKLGLVGVNKTAAEVRRWLSEHTNKDQKVGAASGKLRRFVVEPFVKHEPVSEIFPSLSTSYRRRRIRVMIPSPSLSNSCSNRQVRNHQLKYFCDYKKVGSASG</sequence>
<reference evidence="2" key="1">
    <citation type="submission" date="2022-03" db="EMBL/GenBank/DDBJ databases">
        <authorList>
            <person name="Lindestad O."/>
        </authorList>
    </citation>
    <scope>NUCLEOTIDE SEQUENCE</scope>
</reference>
<dbReference type="AlphaFoldDB" id="A0A8S4QY87"/>
<dbReference type="Gene3D" id="3.30.470.110">
    <property type="match status" value="1"/>
</dbReference>
<evidence type="ECO:0000259" key="1">
    <source>
        <dbReference type="Pfam" id="PF24948"/>
    </source>
</evidence>
<feature type="non-terminal residue" evidence="2">
    <location>
        <position position="1"/>
    </location>
</feature>
<dbReference type="Proteomes" id="UP000838756">
    <property type="component" value="Unassembled WGS sequence"/>
</dbReference>
<name>A0A8S4QY87_9NEOP</name>
<dbReference type="OrthoDB" id="3261737at2759"/>
<evidence type="ECO:0000313" key="2">
    <source>
        <dbReference type="EMBL" id="CAH2227069.1"/>
    </source>
</evidence>
<protein>
    <submittedName>
        <fullName evidence="2">Jg15131 protein</fullName>
    </submittedName>
</protein>
<dbReference type="SUPFAM" id="SSF56059">
    <property type="entry name" value="Glutathione synthetase ATP-binding domain-like"/>
    <property type="match status" value="1"/>
</dbReference>
<feature type="domain" description="ATP-citrate synthase ATP-grasp" evidence="1">
    <location>
        <begin position="6"/>
        <end position="111"/>
    </location>
</feature>
<comment type="caution">
    <text evidence="2">The sequence shown here is derived from an EMBL/GenBank/DDBJ whole genome shotgun (WGS) entry which is preliminary data.</text>
</comment>
<evidence type="ECO:0000313" key="3">
    <source>
        <dbReference type="Proteomes" id="UP000838756"/>
    </source>
</evidence>
<dbReference type="InterPro" id="IPR056749">
    <property type="entry name" value="Citrate_synth_N"/>
</dbReference>
<accession>A0A8S4QY87</accession>
<proteinExistence type="predicted"/>
<dbReference type="EMBL" id="CAKXAJ010022353">
    <property type="protein sequence ID" value="CAH2227069.1"/>
    <property type="molecule type" value="Genomic_DNA"/>
</dbReference>
<keyword evidence="3" id="KW-1185">Reference proteome</keyword>
<dbReference type="Pfam" id="PF24948">
    <property type="entry name" value="Citrate_synth_N"/>
    <property type="match status" value="1"/>
</dbReference>
<gene>
    <name evidence="2" type="primary">jg15131</name>
    <name evidence="2" type="ORF">PAEG_LOCUS7603</name>
</gene>